<dbReference type="Gene3D" id="6.10.250.1620">
    <property type="match status" value="1"/>
</dbReference>
<sequence length="122" mass="13917">MVRFICQEAQEKANEISVYAEEEFNIEKLQIVEAGKKKIMQEFERKHKQVEVHLPPPPSSHHAHGPSCRSGGIVMASRDGKRVIKNTVDAGLDLVMDTYEWLGEWLHSMDGLENGCTEDMMY</sequence>
<evidence type="ECO:0000256" key="2">
    <source>
        <dbReference type="ARBA" id="ARBA00022448"/>
    </source>
</evidence>
<evidence type="ECO:0000256" key="3">
    <source>
        <dbReference type="ARBA" id="ARBA00023065"/>
    </source>
</evidence>
<evidence type="ECO:0000313" key="4">
    <source>
        <dbReference type="EMBL" id="KAK1377076.1"/>
    </source>
</evidence>
<reference evidence="4" key="1">
    <citation type="submission" date="2023-02" db="EMBL/GenBank/DDBJ databases">
        <title>Genome of toxic invasive species Heracleum sosnowskyi carries increased number of genes despite the absence of recent whole-genome duplications.</title>
        <authorList>
            <person name="Schelkunov M."/>
            <person name="Shtratnikova V."/>
            <person name="Makarenko M."/>
            <person name="Klepikova A."/>
            <person name="Omelchenko D."/>
            <person name="Novikova G."/>
            <person name="Obukhova E."/>
            <person name="Bogdanov V."/>
            <person name="Penin A."/>
            <person name="Logacheva M."/>
        </authorList>
    </citation>
    <scope>NUCLEOTIDE SEQUENCE</scope>
    <source>
        <strain evidence="4">Hsosn_3</strain>
        <tissue evidence="4">Leaf</tissue>
    </source>
</reference>
<keyword evidence="5" id="KW-1185">Reference proteome</keyword>
<dbReference type="PANTHER" id="PTHR45715">
    <property type="entry name" value="ATPASE H+-TRANSPORTING V1 SUBUNIT E1A-RELATED"/>
    <property type="match status" value="1"/>
</dbReference>
<dbReference type="AlphaFoldDB" id="A0AAD8I180"/>
<dbReference type="GO" id="GO:0033178">
    <property type="term" value="C:proton-transporting two-sector ATPase complex, catalytic domain"/>
    <property type="evidence" value="ECO:0007669"/>
    <property type="project" value="InterPro"/>
</dbReference>
<keyword evidence="2" id="KW-0813">Transport</keyword>
<evidence type="ECO:0000313" key="5">
    <source>
        <dbReference type="Proteomes" id="UP001237642"/>
    </source>
</evidence>
<dbReference type="GO" id="GO:0046961">
    <property type="term" value="F:proton-transporting ATPase activity, rotational mechanism"/>
    <property type="evidence" value="ECO:0007669"/>
    <property type="project" value="InterPro"/>
</dbReference>
<dbReference type="SUPFAM" id="SSF160527">
    <property type="entry name" value="V-type ATPase subunit E-like"/>
    <property type="match status" value="1"/>
</dbReference>
<keyword evidence="3" id="KW-0406">Ion transport</keyword>
<dbReference type="Proteomes" id="UP001237642">
    <property type="component" value="Unassembled WGS sequence"/>
</dbReference>
<name>A0AAD8I180_9APIA</name>
<protein>
    <submittedName>
        <fullName evidence="4">Uncharacterized protein</fullName>
    </submittedName>
</protein>
<accession>A0AAD8I180</accession>
<comment type="caution">
    <text evidence="4">The sequence shown here is derived from an EMBL/GenBank/DDBJ whole genome shotgun (WGS) entry which is preliminary data.</text>
</comment>
<organism evidence="4 5">
    <name type="scientific">Heracleum sosnowskyi</name>
    <dbReference type="NCBI Taxonomy" id="360622"/>
    <lineage>
        <taxon>Eukaryota</taxon>
        <taxon>Viridiplantae</taxon>
        <taxon>Streptophyta</taxon>
        <taxon>Embryophyta</taxon>
        <taxon>Tracheophyta</taxon>
        <taxon>Spermatophyta</taxon>
        <taxon>Magnoliopsida</taxon>
        <taxon>eudicotyledons</taxon>
        <taxon>Gunneridae</taxon>
        <taxon>Pentapetalae</taxon>
        <taxon>asterids</taxon>
        <taxon>campanulids</taxon>
        <taxon>Apiales</taxon>
        <taxon>Apiaceae</taxon>
        <taxon>Apioideae</taxon>
        <taxon>apioid superclade</taxon>
        <taxon>Tordylieae</taxon>
        <taxon>Tordyliinae</taxon>
        <taxon>Heracleum</taxon>
    </lineage>
</organism>
<proteinExistence type="inferred from homology"/>
<evidence type="ECO:0000256" key="1">
    <source>
        <dbReference type="ARBA" id="ARBA00005901"/>
    </source>
</evidence>
<gene>
    <name evidence="4" type="ORF">POM88_033269</name>
</gene>
<dbReference type="EMBL" id="JAUIZM010000007">
    <property type="protein sequence ID" value="KAK1377076.1"/>
    <property type="molecule type" value="Genomic_DNA"/>
</dbReference>
<dbReference type="InterPro" id="IPR002842">
    <property type="entry name" value="ATPase_V1_Esu"/>
</dbReference>
<reference evidence="4" key="2">
    <citation type="submission" date="2023-05" db="EMBL/GenBank/DDBJ databases">
        <authorList>
            <person name="Schelkunov M.I."/>
        </authorList>
    </citation>
    <scope>NUCLEOTIDE SEQUENCE</scope>
    <source>
        <strain evidence="4">Hsosn_3</strain>
        <tissue evidence="4">Leaf</tissue>
    </source>
</reference>
<comment type="similarity">
    <text evidence="1">Belongs to the V-ATPase E subunit family.</text>
</comment>
<dbReference type="Pfam" id="PF01991">
    <property type="entry name" value="vATP-synt_E"/>
    <property type="match status" value="1"/>
</dbReference>